<dbReference type="InterPro" id="IPR052061">
    <property type="entry name" value="PTE-AB_protein"/>
</dbReference>
<evidence type="ECO:0000313" key="3">
    <source>
        <dbReference type="Proteomes" id="UP000054097"/>
    </source>
</evidence>
<dbReference type="PANTHER" id="PTHR47260:SF1">
    <property type="entry name" value="UPF0644 PROTEIN PB2B4.06"/>
    <property type="match status" value="1"/>
</dbReference>
<dbReference type="Proteomes" id="UP000054097">
    <property type="component" value="Unassembled WGS sequence"/>
</dbReference>
<evidence type="ECO:0000313" key="2">
    <source>
        <dbReference type="EMBL" id="KIM25034.1"/>
    </source>
</evidence>
<reference evidence="2 3" key="1">
    <citation type="submission" date="2014-04" db="EMBL/GenBank/DDBJ databases">
        <authorList>
            <consortium name="DOE Joint Genome Institute"/>
            <person name="Kuo A."/>
            <person name="Zuccaro A."/>
            <person name="Kohler A."/>
            <person name="Nagy L.G."/>
            <person name="Floudas D."/>
            <person name="Copeland A."/>
            <person name="Barry K.W."/>
            <person name="Cichocki N."/>
            <person name="Veneault-Fourrey C."/>
            <person name="LaButti K."/>
            <person name="Lindquist E.A."/>
            <person name="Lipzen A."/>
            <person name="Lundell T."/>
            <person name="Morin E."/>
            <person name="Murat C."/>
            <person name="Sun H."/>
            <person name="Tunlid A."/>
            <person name="Henrissat B."/>
            <person name="Grigoriev I.V."/>
            <person name="Hibbett D.S."/>
            <person name="Martin F."/>
            <person name="Nordberg H.P."/>
            <person name="Cantor M.N."/>
            <person name="Hua S.X."/>
        </authorList>
    </citation>
    <scope>NUCLEOTIDE SEQUENCE [LARGE SCALE GENOMIC DNA]</scope>
    <source>
        <strain evidence="2 3">MAFF 305830</strain>
    </source>
</reference>
<keyword evidence="3" id="KW-1185">Reference proteome</keyword>
<dbReference type="Gene3D" id="3.10.129.10">
    <property type="entry name" value="Hotdog Thioesterase"/>
    <property type="match status" value="1"/>
</dbReference>
<name>A0A0C3AYH0_SERVB</name>
<reference evidence="3" key="2">
    <citation type="submission" date="2015-01" db="EMBL/GenBank/DDBJ databases">
        <title>Evolutionary Origins and Diversification of the Mycorrhizal Mutualists.</title>
        <authorList>
            <consortium name="DOE Joint Genome Institute"/>
            <consortium name="Mycorrhizal Genomics Consortium"/>
            <person name="Kohler A."/>
            <person name="Kuo A."/>
            <person name="Nagy L.G."/>
            <person name="Floudas D."/>
            <person name="Copeland A."/>
            <person name="Barry K.W."/>
            <person name="Cichocki N."/>
            <person name="Veneault-Fourrey C."/>
            <person name="LaButti K."/>
            <person name="Lindquist E.A."/>
            <person name="Lipzen A."/>
            <person name="Lundell T."/>
            <person name="Morin E."/>
            <person name="Murat C."/>
            <person name="Riley R."/>
            <person name="Ohm R."/>
            <person name="Sun H."/>
            <person name="Tunlid A."/>
            <person name="Henrissat B."/>
            <person name="Grigoriev I.V."/>
            <person name="Hibbett D.S."/>
            <person name="Martin F."/>
        </authorList>
    </citation>
    <scope>NUCLEOTIDE SEQUENCE [LARGE SCALE GENOMIC DNA]</scope>
    <source>
        <strain evidence="3">MAFF 305830</strain>
    </source>
</reference>
<evidence type="ECO:0000259" key="1">
    <source>
        <dbReference type="Pfam" id="PF03061"/>
    </source>
</evidence>
<dbReference type="EMBL" id="KN824318">
    <property type="protein sequence ID" value="KIM25034.1"/>
    <property type="molecule type" value="Genomic_DNA"/>
</dbReference>
<dbReference type="OrthoDB" id="506431at2759"/>
<dbReference type="InterPro" id="IPR006683">
    <property type="entry name" value="Thioestr_dom"/>
</dbReference>
<dbReference type="CDD" id="cd03443">
    <property type="entry name" value="PaaI_thioesterase"/>
    <property type="match status" value="1"/>
</dbReference>
<dbReference type="SUPFAM" id="SSF54637">
    <property type="entry name" value="Thioesterase/thiol ester dehydrase-isomerase"/>
    <property type="match status" value="1"/>
</dbReference>
<proteinExistence type="predicted"/>
<dbReference type="AlphaFoldDB" id="A0A0C3AYH0"/>
<dbReference type="InterPro" id="IPR029069">
    <property type="entry name" value="HotDog_dom_sf"/>
</dbReference>
<dbReference type="HOGENOM" id="CLU_052827_2_1_1"/>
<dbReference type="Pfam" id="PF03061">
    <property type="entry name" value="4HBT"/>
    <property type="match status" value="1"/>
</dbReference>
<feature type="non-terminal residue" evidence="2">
    <location>
        <position position="216"/>
    </location>
</feature>
<dbReference type="PANTHER" id="PTHR47260">
    <property type="entry name" value="UPF0644 PROTEIN PB2B4.06"/>
    <property type="match status" value="1"/>
</dbReference>
<feature type="non-terminal residue" evidence="2">
    <location>
        <position position="1"/>
    </location>
</feature>
<sequence length="216" mass="23708">YGLGVVFPPNLYTLIFPREAPPSARDGSPEARKEMLQVESQLWSIPLVQKLAADVNVGEVNPQLTHYMSRPYVNIPEAQRRHSLTAGLLQGPGRMAIPPLLFVRVDEKAMTGVIHLGRSICGHDGIVHGGAIATLFDDSLFRTAVASFPAKIGVTAWIRIDYKSPTRADQFVVLNSKVDRVEGRKVFVSGQIEDLEGTVLAKAEALFVQPKYAHLL</sequence>
<dbReference type="STRING" id="933852.A0A0C3AYH0"/>
<organism evidence="2 3">
    <name type="scientific">Serendipita vermifera MAFF 305830</name>
    <dbReference type="NCBI Taxonomy" id="933852"/>
    <lineage>
        <taxon>Eukaryota</taxon>
        <taxon>Fungi</taxon>
        <taxon>Dikarya</taxon>
        <taxon>Basidiomycota</taxon>
        <taxon>Agaricomycotina</taxon>
        <taxon>Agaricomycetes</taxon>
        <taxon>Sebacinales</taxon>
        <taxon>Serendipitaceae</taxon>
        <taxon>Serendipita</taxon>
    </lineage>
</organism>
<protein>
    <recommendedName>
        <fullName evidence="1">Thioesterase domain-containing protein</fullName>
    </recommendedName>
</protein>
<gene>
    <name evidence="2" type="ORF">M408DRAFT_34021</name>
</gene>
<feature type="domain" description="Thioesterase" evidence="1">
    <location>
        <begin position="125"/>
        <end position="200"/>
    </location>
</feature>
<accession>A0A0C3AYH0</accession>